<dbReference type="AlphaFoldDB" id="A0A8D8TAD2"/>
<accession>A0A8D8TAD2</accession>
<dbReference type="EMBL" id="HBUF01266390">
    <property type="protein sequence ID" value="CAG6684248.1"/>
    <property type="molecule type" value="Transcribed_RNA"/>
</dbReference>
<sequence length="137" mass="15588">MEQLLRFSLSLSLLLHPLSLSLLSTPPFVYLPPIFLSCHSLSHSFFLSYDFLSLHLLFPSLYSLSLPLLIPTTPSPSLFPVVLALPHIEKILFCWCSRLEYYYVCSEFSFNLFSIAPLRFPISLHPASSCCRTLLTC</sequence>
<dbReference type="EMBL" id="HBUF01266391">
    <property type="protein sequence ID" value="CAG6684249.1"/>
    <property type="molecule type" value="Transcribed_RNA"/>
</dbReference>
<proteinExistence type="predicted"/>
<organism evidence="1">
    <name type="scientific">Cacopsylla melanoneura</name>
    <dbReference type="NCBI Taxonomy" id="428564"/>
    <lineage>
        <taxon>Eukaryota</taxon>
        <taxon>Metazoa</taxon>
        <taxon>Ecdysozoa</taxon>
        <taxon>Arthropoda</taxon>
        <taxon>Hexapoda</taxon>
        <taxon>Insecta</taxon>
        <taxon>Pterygota</taxon>
        <taxon>Neoptera</taxon>
        <taxon>Paraneoptera</taxon>
        <taxon>Hemiptera</taxon>
        <taxon>Sternorrhyncha</taxon>
        <taxon>Psylloidea</taxon>
        <taxon>Psyllidae</taxon>
        <taxon>Psyllinae</taxon>
        <taxon>Cacopsylla</taxon>
    </lineage>
</organism>
<reference evidence="1" key="1">
    <citation type="submission" date="2021-05" db="EMBL/GenBank/DDBJ databases">
        <authorList>
            <person name="Alioto T."/>
            <person name="Alioto T."/>
            <person name="Gomez Garrido J."/>
        </authorList>
    </citation>
    <scope>NUCLEOTIDE SEQUENCE</scope>
</reference>
<name>A0A8D8TAD2_9HEMI</name>
<protein>
    <submittedName>
        <fullName evidence="1">Uncharacterized protein</fullName>
    </submittedName>
</protein>
<evidence type="ECO:0000313" key="1">
    <source>
        <dbReference type="EMBL" id="CAG6684248.1"/>
    </source>
</evidence>